<keyword evidence="3" id="KW-0488">Methylation</keyword>
<dbReference type="GO" id="GO:0031681">
    <property type="term" value="F:G-protein beta-subunit binding"/>
    <property type="evidence" value="ECO:0007669"/>
    <property type="project" value="TreeGrafter"/>
</dbReference>
<evidence type="ECO:0000313" key="10">
    <source>
        <dbReference type="EMBL" id="KAK6179076.1"/>
    </source>
</evidence>
<keyword evidence="5" id="KW-0342">GTP-binding</keyword>
<evidence type="ECO:0000256" key="6">
    <source>
        <dbReference type="ARBA" id="ARBA00023136"/>
    </source>
</evidence>
<comment type="similarity">
    <text evidence="9">Belongs to the small GTPase superfamily. RasD family.</text>
</comment>
<dbReference type="Gene3D" id="3.40.50.300">
    <property type="entry name" value="P-loop containing nucleotide triphosphate hydrolases"/>
    <property type="match status" value="1"/>
</dbReference>
<evidence type="ECO:0000256" key="3">
    <source>
        <dbReference type="ARBA" id="ARBA00022481"/>
    </source>
</evidence>
<dbReference type="GO" id="GO:0005525">
    <property type="term" value="F:GTP binding"/>
    <property type="evidence" value="ECO:0007669"/>
    <property type="project" value="UniProtKB-KW"/>
</dbReference>
<evidence type="ECO:0000256" key="9">
    <source>
        <dbReference type="ARBA" id="ARBA00038061"/>
    </source>
</evidence>
<dbReference type="GO" id="GO:0003924">
    <property type="term" value="F:GTPase activity"/>
    <property type="evidence" value="ECO:0007669"/>
    <property type="project" value="InterPro"/>
</dbReference>
<dbReference type="SUPFAM" id="SSF52540">
    <property type="entry name" value="P-loop containing nucleoside triphosphate hydrolases"/>
    <property type="match status" value="1"/>
</dbReference>
<keyword evidence="7" id="KW-0449">Lipoprotein</keyword>
<dbReference type="PROSITE" id="PS51421">
    <property type="entry name" value="RAS"/>
    <property type="match status" value="1"/>
</dbReference>
<dbReference type="SMART" id="SM00174">
    <property type="entry name" value="RHO"/>
    <property type="match status" value="1"/>
</dbReference>
<dbReference type="SMART" id="SM00175">
    <property type="entry name" value="RAB"/>
    <property type="match status" value="1"/>
</dbReference>
<keyword evidence="4" id="KW-0547">Nucleotide-binding</keyword>
<dbReference type="InterPro" id="IPR001806">
    <property type="entry name" value="Small_GTPase"/>
</dbReference>
<dbReference type="InterPro" id="IPR027417">
    <property type="entry name" value="P-loop_NTPase"/>
</dbReference>
<dbReference type="PANTHER" id="PTHR46149">
    <property type="entry name" value="MIP08469P"/>
    <property type="match status" value="1"/>
</dbReference>
<dbReference type="Proteomes" id="UP001347796">
    <property type="component" value="Unassembled WGS sequence"/>
</dbReference>
<keyword evidence="2" id="KW-1003">Cell membrane</keyword>
<dbReference type="PRINTS" id="PR00449">
    <property type="entry name" value="RASTRNSFRMNG"/>
</dbReference>
<dbReference type="EMBL" id="JAZGQO010000008">
    <property type="protein sequence ID" value="KAK6179076.1"/>
    <property type="molecule type" value="Genomic_DNA"/>
</dbReference>
<comment type="caution">
    <text evidence="10">The sequence shown here is derived from an EMBL/GenBank/DDBJ whole genome shotgun (WGS) entry which is preliminary data.</text>
</comment>
<dbReference type="Pfam" id="PF00071">
    <property type="entry name" value="Ras"/>
    <property type="match status" value="1"/>
</dbReference>
<proteinExistence type="inferred from homology"/>
<sequence>MVSSYNIVVLGPEKVGKSALVHQFLKKDFVSTYEPTVEESYKYVAKMSDGVFKSVDILDTAGCDDFPVMRKLRIKRGDAFVIVYSVDDMNSFINIKSYYEQISQEKGTTVVPIILVGNKMDTTSRQVSTEMATRLAKEDLKCFHLETSAKCNLNVENMFSILFLKTIAASVEMSQTKQFGKRQRKRSINFFIRRNSKKVQLRKNEDISKSTLSKDKVQTRRHSIHTFVDIADAKTIDTIPRRVSFNV</sequence>
<dbReference type="PROSITE" id="PS51420">
    <property type="entry name" value="RHO"/>
    <property type="match status" value="1"/>
</dbReference>
<dbReference type="PROSITE" id="PS51419">
    <property type="entry name" value="RAB"/>
    <property type="match status" value="1"/>
</dbReference>
<dbReference type="SMART" id="SM00173">
    <property type="entry name" value="RAS"/>
    <property type="match status" value="1"/>
</dbReference>
<evidence type="ECO:0000256" key="5">
    <source>
        <dbReference type="ARBA" id="ARBA00023134"/>
    </source>
</evidence>
<dbReference type="NCBIfam" id="TIGR00231">
    <property type="entry name" value="small_GTP"/>
    <property type="match status" value="1"/>
</dbReference>
<accession>A0AAN8JMV2</accession>
<dbReference type="PANTHER" id="PTHR46149:SF3">
    <property type="entry name" value="MIP08469P"/>
    <property type="match status" value="1"/>
</dbReference>
<evidence type="ECO:0000256" key="8">
    <source>
        <dbReference type="ARBA" id="ARBA00023289"/>
    </source>
</evidence>
<evidence type="ECO:0000313" key="11">
    <source>
        <dbReference type="Proteomes" id="UP001347796"/>
    </source>
</evidence>
<evidence type="ECO:0000256" key="2">
    <source>
        <dbReference type="ARBA" id="ARBA00022475"/>
    </source>
</evidence>
<comment type="subcellular location">
    <subcellularLocation>
        <location evidence="1">Cell membrane</location>
        <topology evidence="1">Lipid-anchor</topology>
    </subcellularLocation>
</comment>
<keyword evidence="6" id="KW-0472">Membrane</keyword>
<dbReference type="AlphaFoldDB" id="A0AAN8JMV2"/>
<evidence type="ECO:0000256" key="7">
    <source>
        <dbReference type="ARBA" id="ARBA00023288"/>
    </source>
</evidence>
<gene>
    <name evidence="10" type="ORF">SNE40_011516</name>
</gene>
<evidence type="ECO:0000256" key="4">
    <source>
        <dbReference type="ARBA" id="ARBA00022741"/>
    </source>
</evidence>
<protein>
    <submittedName>
        <fullName evidence="10">Uncharacterized protein</fullName>
    </submittedName>
</protein>
<name>A0AAN8JMV2_PATCE</name>
<dbReference type="FunFam" id="3.40.50.300:FF:000475">
    <property type="entry name" value="GTP-binding protein Rhes"/>
    <property type="match status" value="1"/>
</dbReference>
<dbReference type="GO" id="GO:0007165">
    <property type="term" value="P:signal transduction"/>
    <property type="evidence" value="ECO:0007669"/>
    <property type="project" value="TreeGrafter"/>
</dbReference>
<reference evidence="10 11" key="1">
    <citation type="submission" date="2024-01" db="EMBL/GenBank/DDBJ databases">
        <title>The genome of the rayed Mediterranean limpet Patella caerulea (Linnaeus, 1758).</title>
        <authorList>
            <person name="Anh-Thu Weber A."/>
            <person name="Halstead-Nussloch G."/>
        </authorList>
    </citation>
    <scope>NUCLEOTIDE SEQUENCE [LARGE SCALE GENOMIC DNA]</scope>
    <source>
        <strain evidence="10">AATW-2023a</strain>
        <tissue evidence="10">Whole specimen</tissue>
    </source>
</reference>
<dbReference type="InterPro" id="IPR052236">
    <property type="entry name" value="Small_GTPase_RasD"/>
</dbReference>
<keyword evidence="11" id="KW-1185">Reference proteome</keyword>
<keyword evidence="8" id="KW-0636">Prenylation</keyword>
<dbReference type="GO" id="GO:0005886">
    <property type="term" value="C:plasma membrane"/>
    <property type="evidence" value="ECO:0007669"/>
    <property type="project" value="UniProtKB-SubCell"/>
</dbReference>
<evidence type="ECO:0000256" key="1">
    <source>
        <dbReference type="ARBA" id="ARBA00004193"/>
    </source>
</evidence>
<dbReference type="InterPro" id="IPR005225">
    <property type="entry name" value="Small_GTP-bd"/>
</dbReference>
<organism evidence="10 11">
    <name type="scientific">Patella caerulea</name>
    <name type="common">Rayed Mediterranean limpet</name>
    <dbReference type="NCBI Taxonomy" id="87958"/>
    <lineage>
        <taxon>Eukaryota</taxon>
        <taxon>Metazoa</taxon>
        <taxon>Spiralia</taxon>
        <taxon>Lophotrochozoa</taxon>
        <taxon>Mollusca</taxon>
        <taxon>Gastropoda</taxon>
        <taxon>Patellogastropoda</taxon>
        <taxon>Patelloidea</taxon>
        <taxon>Patellidae</taxon>
        <taxon>Patella</taxon>
    </lineage>
</organism>